<dbReference type="InterPro" id="IPR009078">
    <property type="entry name" value="Ferritin-like_SF"/>
</dbReference>
<comment type="caution">
    <text evidence="4">The sequence shown here is derived from an EMBL/GenBank/DDBJ whole genome shotgun (WGS) entry which is preliminary data.</text>
</comment>
<dbReference type="Gene3D" id="1.20.1260.10">
    <property type="match status" value="1"/>
</dbReference>
<organism evidence="4 5">
    <name type="scientific">Demequina litoralis</name>
    <dbReference type="NCBI Taxonomy" id="3051660"/>
    <lineage>
        <taxon>Bacteria</taxon>
        <taxon>Bacillati</taxon>
        <taxon>Actinomycetota</taxon>
        <taxon>Actinomycetes</taxon>
        <taxon>Micrococcales</taxon>
        <taxon>Demequinaceae</taxon>
        <taxon>Demequina</taxon>
    </lineage>
</organism>
<protein>
    <submittedName>
        <fullName evidence="4">DNA starvation/stationary phase protection protein</fullName>
    </submittedName>
</protein>
<dbReference type="PROSITE" id="PS00818">
    <property type="entry name" value="DPS_1"/>
    <property type="match status" value="1"/>
</dbReference>
<keyword evidence="5" id="KW-1185">Reference proteome</keyword>
<evidence type="ECO:0000256" key="1">
    <source>
        <dbReference type="ARBA" id="ARBA00009497"/>
    </source>
</evidence>
<accession>A0ABT8G9Q2</accession>
<dbReference type="SUPFAM" id="SSF47240">
    <property type="entry name" value="Ferritin-like"/>
    <property type="match status" value="1"/>
</dbReference>
<evidence type="ECO:0000259" key="3">
    <source>
        <dbReference type="Pfam" id="PF00210"/>
    </source>
</evidence>
<dbReference type="PANTHER" id="PTHR42932:SF3">
    <property type="entry name" value="DNA PROTECTION DURING STARVATION PROTEIN"/>
    <property type="match status" value="1"/>
</dbReference>
<dbReference type="InterPro" id="IPR008331">
    <property type="entry name" value="Ferritin_DPS_dom"/>
</dbReference>
<dbReference type="PANTHER" id="PTHR42932">
    <property type="entry name" value="GENERAL STRESS PROTEIN 20U"/>
    <property type="match status" value="1"/>
</dbReference>
<dbReference type="InterPro" id="IPR023188">
    <property type="entry name" value="DPS_DNA-bd_CS"/>
</dbReference>
<comment type="similarity">
    <text evidence="1 2">Belongs to the Dps family.</text>
</comment>
<dbReference type="InterPro" id="IPR012347">
    <property type="entry name" value="Ferritin-like"/>
</dbReference>
<feature type="domain" description="Ferritin/DPS" evidence="3">
    <location>
        <begin position="28"/>
        <end position="164"/>
    </location>
</feature>
<evidence type="ECO:0000313" key="4">
    <source>
        <dbReference type="EMBL" id="MDN4475875.1"/>
    </source>
</evidence>
<gene>
    <name evidence="4" type="ORF">QQX09_08400</name>
</gene>
<reference evidence="4" key="1">
    <citation type="submission" date="2023-06" db="EMBL/GenBank/DDBJ databases">
        <title>Sysu t00192.</title>
        <authorList>
            <person name="Gao L."/>
            <person name="Fang B.-Z."/>
            <person name="Li W.-J."/>
        </authorList>
    </citation>
    <scope>NUCLEOTIDE SEQUENCE</scope>
    <source>
        <strain evidence="4">SYSU T00192</strain>
    </source>
</reference>
<name>A0ABT8G9Q2_9MICO</name>
<dbReference type="RefSeq" id="WP_301133400.1">
    <property type="nucleotide sequence ID" value="NZ_JAUHPW010000005.1"/>
</dbReference>
<dbReference type="PIRSF" id="PIRSF005900">
    <property type="entry name" value="Dps"/>
    <property type="match status" value="1"/>
</dbReference>
<dbReference type="InterPro" id="IPR002177">
    <property type="entry name" value="DPS_DNA-bd"/>
</dbReference>
<dbReference type="PRINTS" id="PR01346">
    <property type="entry name" value="HELNAPAPROT"/>
</dbReference>
<dbReference type="EMBL" id="JAUHPW010000005">
    <property type="protein sequence ID" value="MDN4475875.1"/>
    <property type="molecule type" value="Genomic_DNA"/>
</dbReference>
<proteinExistence type="inferred from homology"/>
<dbReference type="CDD" id="cd01043">
    <property type="entry name" value="DPS"/>
    <property type="match status" value="1"/>
</dbReference>
<evidence type="ECO:0000313" key="5">
    <source>
        <dbReference type="Proteomes" id="UP001172728"/>
    </source>
</evidence>
<dbReference type="Pfam" id="PF00210">
    <property type="entry name" value="Ferritin"/>
    <property type="match status" value="1"/>
</dbReference>
<sequence>MAATTPVKTTESSPKIGIKVEDLKAINAGLAQVLSDTFTLYVKTHGYHWNVTGPHFRSLHLMFEEQYQELWEAADVLAERMRALGSGAPGSFAEFLEHASITDDERTTDAMTMVENLARDHETLARLVRPLVEVAEDAGDGATADLFNARLAVHEQAAWMLRSFAA</sequence>
<evidence type="ECO:0000256" key="2">
    <source>
        <dbReference type="RuleBase" id="RU003875"/>
    </source>
</evidence>
<dbReference type="Proteomes" id="UP001172728">
    <property type="component" value="Unassembled WGS sequence"/>
</dbReference>